<accession>A0AA37MQ90</accession>
<evidence type="ECO:0000313" key="8">
    <source>
        <dbReference type="EMBL" id="GJN63376.1"/>
    </source>
</evidence>
<feature type="domain" description="Glycosyl hydrolases family 2 sugar binding" evidence="6">
    <location>
        <begin position="57"/>
        <end position="136"/>
    </location>
</feature>
<dbReference type="RefSeq" id="WP_238315403.1">
    <property type="nucleotide sequence ID" value="NZ_BQKV01000001.1"/>
</dbReference>
<evidence type="ECO:0000256" key="3">
    <source>
        <dbReference type="ARBA" id="ARBA00023295"/>
    </source>
</evidence>
<feature type="domain" description="Glycoside hydrolase family 2 catalytic" evidence="5">
    <location>
        <begin position="253"/>
        <end position="543"/>
    </location>
</feature>
<dbReference type="SUPFAM" id="SSF51445">
    <property type="entry name" value="(Trans)glycosidases"/>
    <property type="match status" value="1"/>
</dbReference>
<dbReference type="InterPro" id="IPR017853">
    <property type="entry name" value="GH"/>
</dbReference>
<dbReference type="EMBL" id="BQKV01000001">
    <property type="protein sequence ID" value="GJN63376.1"/>
    <property type="molecule type" value="Genomic_DNA"/>
</dbReference>
<dbReference type="AlphaFoldDB" id="A0AA37MQ90"/>
<dbReference type="PANTHER" id="PTHR42732">
    <property type="entry name" value="BETA-GALACTOSIDASE"/>
    <property type="match status" value="1"/>
</dbReference>
<evidence type="ECO:0000313" key="9">
    <source>
        <dbReference type="Proteomes" id="UP001055185"/>
    </source>
</evidence>
<evidence type="ECO:0000259" key="7">
    <source>
        <dbReference type="Pfam" id="PF16355"/>
    </source>
</evidence>
<dbReference type="Pfam" id="PF02837">
    <property type="entry name" value="Glyco_hydro_2_N"/>
    <property type="match status" value="1"/>
</dbReference>
<dbReference type="InterPro" id="IPR051913">
    <property type="entry name" value="GH2_Domain-Containing"/>
</dbReference>
<evidence type="ECO:0000259" key="6">
    <source>
        <dbReference type="Pfam" id="PF02837"/>
    </source>
</evidence>
<reference evidence="8" key="1">
    <citation type="journal article" date="2022" name="Int. J. Syst. Evol. Microbiol.">
        <title>Genome-based, phenotypic and chemotaxonomic classification of Faecalibacterium strains: proposal of three novel species Faecalibacterium duncaniae sp. nov., Faecalibacterium hattorii sp. nov. and Faecalibacterium gallinarum sp. nov. .</title>
        <authorList>
            <person name="Sakamoto M."/>
            <person name="Sakurai N."/>
            <person name="Tanno H."/>
            <person name="Iino T."/>
            <person name="Ohkuma M."/>
            <person name="Endo A."/>
        </authorList>
    </citation>
    <scope>NUCLEOTIDE SEQUENCE</scope>
    <source>
        <strain evidence="8">JCM 17207</strain>
    </source>
</reference>
<evidence type="ECO:0000259" key="4">
    <source>
        <dbReference type="Pfam" id="PF00703"/>
    </source>
</evidence>
<name>A0AA37MQ90_9FIRM</name>
<dbReference type="PANTHER" id="PTHR42732:SF1">
    <property type="entry name" value="BETA-MANNOSIDASE"/>
    <property type="match status" value="1"/>
</dbReference>
<evidence type="ECO:0000256" key="2">
    <source>
        <dbReference type="ARBA" id="ARBA00022801"/>
    </source>
</evidence>
<dbReference type="SUPFAM" id="SSF49785">
    <property type="entry name" value="Galactose-binding domain-like"/>
    <property type="match status" value="1"/>
</dbReference>
<dbReference type="InterPro" id="IPR006102">
    <property type="entry name" value="Ig-like_GH2"/>
</dbReference>
<evidence type="ECO:0000259" key="5">
    <source>
        <dbReference type="Pfam" id="PF02836"/>
    </source>
</evidence>
<dbReference type="Gene3D" id="2.60.120.260">
    <property type="entry name" value="Galactose-binding domain-like"/>
    <property type="match status" value="1"/>
</dbReference>
<dbReference type="SUPFAM" id="SSF49303">
    <property type="entry name" value="beta-Galactosidase/glucuronidase domain"/>
    <property type="match status" value="1"/>
</dbReference>
<feature type="domain" description="Glycoside hydrolase family 2 immunoglobulin-like beta-sandwich" evidence="4">
    <location>
        <begin position="174"/>
        <end position="244"/>
    </location>
</feature>
<organism evidence="8 9">
    <name type="scientific">Faecalibacterium gallinarum</name>
    <dbReference type="NCBI Taxonomy" id="2903556"/>
    <lineage>
        <taxon>Bacteria</taxon>
        <taxon>Bacillati</taxon>
        <taxon>Bacillota</taxon>
        <taxon>Clostridia</taxon>
        <taxon>Eubacteriales</taxon>
        <taxon>Oscillospiraceae</taxon>
        <taxon>Faecalibacterium</taxon>
    </lineage>
</organism>
<feature type="domain" description="DUF4982" evidence="7">
    <location>
        <begin position="565"/>
        <end position="610"/>
    </location>
</feature>
<dbReference type="InterPro" id="IPR006103">
    <property type="entry name" value="Glyco_hydro_2_cat"/>
</dbReference>
<dbReference type="Gene3D" id="3.20.20.80">
    <property type="entry name" value="Glycosidases"/>
    <property type="match status" value="1"/>
</dbReference>
<dbReference type="InterPro" id="IPR006101">
    <property type="entry name" value="Glyco_hydro_2"/>
</dbReference>
<dbReference type="Pfam" id="PF00703">
    <property type="entry name" value="Glyco_hydro_2"/>
    <property type="match status" value="1"/>
</dbReference>
<dbReference type="GO" id="GO:0004553">
    <property type="term" value="F:hydrolase activity, hydrolyzing O-glycosyl compounds"/>
    <property type="evidence" value="ECO:0007669"/>
    <property type="project" value="InterPro"/>
</dbReference>
<sequence>MRTSTLLTSARFAKQGENPVVVALPHTWNALDGQDGGNDYWRGIGTYSIDLPDPTEGKKQYIEFRGANHVATVYCNGRELGTHKGGFSTFRYDLTPAMKPNGNVLTVVVTNAASEIYPQAADFTFYGGLYRDVNFIEVNPVHFDLMKEGTDAVFVTPRGSGKTRVDLFPVGAEGCTVNVELKDAEGNVAASGSAPAEPHTVVKMDVANPHLWDGMADPYCYTAEASIVKDGEVLDTVTVTYGYRSFHVDPNTGFWLNGKNCPLHGVSRHQDRQDKGWAISKADHEEDIALIKEVGANTIRLAHYQHDQYFYDLCDHTGFVLWAEIPFISQFMPGKEAHDNTISQMTELIAQNYNHPSIFFWGISNEITIGGETEPLYRNLCELNALAKKLDPSRLTTMAEVSMVPMNSEHVYITDVLSYNHYFGWYVGDAADNGPWLDKFHALNPDRCLGVSEYGSEAVLKWHTVNPENHDYTEEYACQYHHDMLKTFATRPYLWSTHVWNMFDFAADARDEGGVRGRNNKGLVTYDRKIKKDAFYIYKAYWTTEPMVHVCGERFVDRAPNERIVTVYTNCPEVTLVVNGVEVATQPAVDHAVVFENVALNDGANTVTAKAGDVLGNTITLNGVAEHNYAYDLPEGNEAANWFDDPAARAARKPLEYPEGYYSIKDKIGDLMANPETAAIVKAALAAATTGGAMGAMMKKDDKAEGQNAMGDFFMMMRLTDLIKMAGRAVPAGAKRELNEALTKIKKN</sequence>
<keyword evidence="2" id="KW-0378">Hydrolase</keyword>
<dbReference type="InterPro" id="IPR036156">
    <property type="entry name" value="Beta-gal/glucu_dom_sf"/>
</dbReference>
<gene>
    <name evidence="8" type="ORF">JCM17207_00010</name>
</gene>
<dbReference type="GO" id="GO:0005975">
    <property type="term" value="P:carbohydrate metabolic process"/>
    <property type="evidence" value="ECO:0007669"/>
    <property type="project" value="InterPro"/>
</dbReference>
<dbReference type="Gene3D" id="2.60.40.10">
    <property type="entry name" value="Immunoglobulins"/>
    <property type="match status" value="2"/>
</dbReference>
<dbReference type="Proteomes" id="UP001055185">
    <property type="component" value="Unassembled WGS sequence"/>
</dbReference>
<evidence type="ECO:0000256" key="1">
    <source>
        <dbReference type="ARBA" id="ARBA00007401"/>
    </source>
</evidence>
<dbReference type="InterPro" id="IPR008979">
    <property type="entry name" value="Galactose-bd-like_sf"/>
</dbReference>
<proteinExistence type="inferred from homology"/>
<dbReference type="InterPro" id="IPR006104">
    <property type="entry name" value="Glyco_hydro_2_N"/>
</dbReference>
<keyword evidence="9" id="KW-1185">Reference proteome</keyword>
<protein>
    <submittedName>
        <fullName evidence="8">Beta-galactosidase</fullName>
    </submittedName>
</protein>
<dbReference type="Pfam" id="PF02836">
    <property type="entry name" value="Glyco_hydro_2_C"/>
    <property type="match status" value="1"/>
</dbReference>
<keyword evidence="3" id="KW-0326">Glycosidase</keyword>
<comment type="caution">
    <text evidence="8">The sequence shown here is derived from an EMBL/GenBank/DDBJ whole genome shotgun (WGS) entry which is preliminary data.</text>
</comment>
<dbReference type="InterPro" id="IPR032311">
    <property type="entry name" value="DUF4982"/>
</dbReference>
<comment type="similarity">
    <text evidence="1">Belongs to the glycosyl hydrolase 2 family.</text>
</comment>
<dbReference type="Pfam" id="PF16355">
    <property type="entry name" value="DUF4982"/>
    <property type="match status" value="1"/>
</dbReference>
<dbReference type="PRINTS" id="PR00132">
    <property type="entry name" value="GLHYDRLASE2"/>
</dbReference>
<dbReference type="InterPro" id="IPR013783">
    <property type="entry name" value="Ig-like_fold"/>
</dbReference>